<gene>
    <name evidence="1" type="ORF">FDY93_15410</name>
</gene>
<evidence type="ECO:0000313" key="1">
    <source>
        <dbReference type="EMBL" id="TLM75682.1"/>
    </source>
</evidence>
<accession>A0ABY2UEU8</accession>
<proteinExistence type="predicted"/>
<reference evidence="1 2" key="1">
    <citation type="submission" date="2019-05" db="EMBL/GenBank/DDBJ databases">
        <title>Microbulbifer harenosus sp. nov., an alginate-degrading bacterium isolated from coastal sand.</title>
        <authorList>
            <person name="Huang H."/>
            <person name="Mo K."/>
            <person name="Bao S."/>
        </authorList>
    </citation>
    <scope>NUCLEOTIDE SEQUENCE [LARGE SCALE GENOMIC DNA]</scope>
    <source>
        <strain evidence="1 2">HB161719</strain>
    </source>
</reference>
<evidence type="ECO:0008006" key="3">
    <source>
        <dbReference type="Google" id="ProtNLM"/>
    </source>
</evidence>
<dbReference type="EMBL" id="VANI01000016">
    <property type="protein sequence ID" value="TLM75682.1"/>
    <property type="molecule type" value="Genomic_DNA"/>
</dbReference>
<comment type="caution">
    <text evidence="1">The sequence shown here is derived from an EMBL/GenBank/DDBJ whole genome shotgun (WGS) entry which is preliminary data.</text>
</comment>
<keyword evidence="2" id="KW-1185">Reference proteome</keyword>
<evidence type="ECO:0000313" key="2">
    <source>
        <dbReference type="Proteomes" id="UP000306791"/>
    </source>
</evidence>
<name>A0ABY2UEU8_9GAMM</name>
<dbReference type="RefSeq" id="WP_138236654.1">
    <property type="nucleotide sequence ID" value="NZ_CP185860.1"/>
</dbReference>
<organism evidence="1 2">
    <name type="scientific">Microbulbifer harenosus</name>
    <dbReference type="NCBI Taxonomy" id="2576840"/>
    <lineage>
        <taxon>Bacteria</taxon>
        <taxon>Pseudomonadati</taxon>
        <taxon>Pseudomonadota</taxon>
        <taxon>Gammaproteobacteria</taxon>
        <taxon>Cellvibrionales</taxon>
        <taxon>Microbulbiferaceae</taxon>
        <taxon>Microbulbifer</taxon>
    </lineage>
</organism>
<protein>
    <recommendedName>
        <fullName evidence="3">Transcriptional regulator</fullName>
    </recommendedName>
</protein>
<sequence>MSARDNYLKIQISQQALASLIAGRHLTAEQLRGLNPAARRVLRRILLDSLKEEALGSNP</sequence>
<dbReference type="Proteomes" id="UP000306791">
    <property type="component" value="Unassembled WGS sequence"/>
</dbReference>